<evidence type="ECO:0000256" key="1">
    <source>
        <dbReference type="ARBA" id="ARBA00023239"/>
    </source>
</evidence>
<dbReference type="EMBL" id="UINC01012693">
    <property type="protein sequence ID" value="SVA55288.1"/>
    <property type="molecule type" value="Genomic_DNA"/>
</dbReference>
<dbReference type="InterPro" id="IPR024083">
    <property type="entry name" value="Fumarase/histidase_N"/>
</dbReference>
<dbReference type="FunFam" id="1.20.200.10:FF:000003">
    <property type="entry name" value="Histidine ammonia-lyase"/>
    <property type="match status" value="1"/>
</dbReference>
<reference evidence="2" key="1">
    <citation type="submission" date="2018-05" db="EMBL/GenBank/DDBJ databases">
        <authorList>
            <person name="Lanie J.A."/>
            <person name="Ng W.-L."/>
            <person name="Kazmierczak K.M."/>
            <person name="Andrzejewski T.M."/>
            <person name="Davidsen T.M."/>
            <person name="Wayne K.J."/>
            <person name="Tettelin H."/>
            <person name="Glass J.I."/>
            <person name="Rusch D."/>
            <person name="Podicherti R."/>
            <person name="Tsui H.-C.T."/>
            <person name="Winkler M.E."/>
        </authorList>
    </citation>
    <scope>NUCLEOTIDE SEQUENCE</scope>
</reference>
<evidence type="ECO:0000313" key="2">
    <source>
        <dbReference type="EMBL" id="SVA55288.1"/>
    </source>
</evidence>
<dbReference type="InterPro" id="IPR008948">
    <property type="entry name" value="L-Aspartase-like"/>
</dbReference>
<dbReference type="InterPro" id="IPR022313">
    <property type="entry name" value="Phe/His_NH3-lyase_AS"/>
</dbReference>
<organism evidence="2">
    <name type="scientific">marine metagenome</name>
    <dbReference type="NCBI Taxonomy" id="408172"/>
    <lineage>
        <taxon>unclassified sequences</taxon>
        <taxon>metagenomes</taxon>
        <taxon>ecological metagenomes</taxon>
    </lineage>
</organism>
<evidence type="ECO:0008006" key="3">
    <source>
        <dbReference type="Google" id="ProtNLM"/>
    </source>
</evidence>
<gene>
    <name evidence="2" type="ORF">METZ01_LOCUS108142</name>
</gene>
<dbReference type="AlphaFoldDB" id="A0A381WSR6"/>
<dbReference type="PROSITE" id="PS00488">
    <property type="entry name" value="PAL_HISTIDASE"/>
    <property type="match status" value="1"/>
</dbReference>
<dbReference type="InterPro" id="IPR001106">
    <property type="entry name" value="Aromatic_Lyase"/>
</dbReference>
<protein>
    <recommendedName>
        <fullName evidence="3">Histidine ammonia-lyase</fullName>
    </recommendedName>
</protein>
<dbReference type="Gene3D" id="1.10.275.10">
    <property type="entry name" value="Fumarase/aspartase (N-terminal domain)"/>
    <property type="match status" value="1"/>
</dbReference>
<name>A0A381WSR6_9ZZZZ</name>
<sequence length="385" mass="41002">MSANDMMPVIPEKGSVGASGDLAPLAHLALTLMGEGQVFFQGEIVSTAQALNTIELKPLKLEAKEGLALLNGTQVSTALALDAVLTAERNLANAIMMGAISVDAALGSYMPFDKRIHQVGLHRGQQKVAAIFRDLLDSSQINQSHAQCDRVQDPYSLRCQPQILGACLDQLQHAAEICLRESASVSDNPLIMPDTGEILSGGNFHAESVAFAADNMALAIAEIGSLSERRIAMLIDSSISELPPFLVDDAGLNSGFMVAHVTAASLASENKSLAHPASVDSLPTSANQEDHVSMATFAARRLADMNDNTQSILAVEYLAAVQGIDFRRPLESTRSIEDAVEILRQEVPFLSKDRVFTPDIQKATRLLASGKPAKSVPPLLIDLSA</sequence>
<dbReference type="Gene3D" id="1.20.200.10">
    <property type="entry name" value="Fumarase/aspartase (Central domain)"/>
    <property type="match status" value="1"/>
</dbReference>
<accession>A0A381WSR6</accession>
<keyword evidence="1" id="KW-0456">Lyase</keyword>
<dbReference type="SUPFAM" id="SSF48557">
    <property type="entry name" value="L-aspartase-like"/>
    <property type="match status" value="1"/>
</dbReference>
<proteinExistence type="predicted"/>
<dbReference type="PANTHER" id="PTHR10362">
    <property type="entry name" value="HISTIDINE AMMONIA-LYASE"/>
    <property type="match status" value="1"/>
</dbReference>
<dbReference type="Pfam" id="PF00221">
    <property type="entry name" value="Lyase_aromatic"/>
    <property type="match status" value="1"/>
</dbReference>
<dbReference type="GO" id="GO:0016841">
    <property type="term" value="F:ammonia-lyase activity"/>
    <property type="evidence" value="ECO:0007669"/>
    <property type="project" value="InterPro"/>
</dbReference>
<dbReference type="NCBIfam" id="NF006871">
    <property type="entry name" value="PRK09367.1"/>
    <property type="match status" value="1"/>
</dbReference>
<dbReference type="CDD" id="cd00332">
    <property type="entry name" value="PAL-HAL"/>
    <property type="match status" value="1"/>
</dbReference>